<dbReference type="InterPro" id="IPR017853">
    <property type="entry name" value="GH"/>
</dbReference>
<feature type="chain" id="PRO_5038822832" evidence="4">
    <location>
        <begin position="25"/>
        <end position="148"/>
    </location>
</feature>
<name>A0A9D5B8G6_PEA</name>
<dbReference type="GO" id="GO:0008422">
    <property type="term" value="F:beta-glucosidase activity"/>
    <property type="evidence" value="ECO:0007669"/>
    <property type="project" value="TreeGrafter"/>
</dbReference>
<evidence type="ECO:0000256" key="4">
    <source>
        <dbReference type="SAM" id="SignalP"/>
    </source>
</evidence>
<evidence type="ECO:0000256" key="1">
    <source>
        <dbReference type="ARBA" id="ARBA00010838"/>
    </source>
</evidence>
<keyword evidence="6" id="KW-1185">Reference proteome</keyword>
<proteinExistence type="inferred from homology"/>
<gene>
    <name evidence="5" type="ORF">KIW84_023777</name>
</gene>
<evidence type="ECO:0000313" key="5">
    <source>
        <dbReference type="EMBL" id="KAI5437783.1"/>
    </source>
</evidence>
<keyword evidence="2" id="KW-0378">Hydrolase</keyword>
<dbReference type="EMBL" id="JAMSHJ010000002">
    <property type="protein sequence ID" value="KAI5437783.1"/>
    <property type="molecule type" value="Genomic_DNA"/>
</dbReference>
<dbReference type="Gramene" id="Psat02G0377700-T2">
    <property type="protein sequence ID" value="KAI5437783.1"/>
    <property type="gene ID" value="KIW84_023777"/>
</dbReference>
<comment type="caution">
    <text evidence="5">The sequence shown here is derived from an EMBL/GenBank/DDBJ whole genome shotgun (WGS) entry which is preliminary data.</text>
</comment>
<dbReference type="Proteomes" id="UP001058974">
    <property type="component" value="Chromosome 2"/>
</dbReference>
<comment type="similarity">
    <text evidence="1 3">Belongs to the glycosyl hydrolase 1 family.</text>
</comment>
<organism evidence="5 6">
    <name type="scientific">Pisum sativum</name>
    <name type="common">Garden pea</name>
    <name type="synonym">Lathyrus oleraceus</name>
    <dbReference type="NCBI Taxonomy" id="3888"/>
    <lineage>
        <taxon>Eukaryota</taxon>
        <taxon>Viridiplantae</taxon>
        <taxon>Streptophyta</taxon>
        <taxon>Embryophyta</taxon>
        <taxon>Tracheophyta</taxon>
        <taxon>Spermatophyta</taxon>
        <taxon>Magnoliopsida</taxon>
        <taxon>eudicotyledons</taxon>
        <taxon>Gunneridae</taxon>
        <taxon>Pentapetalae</taxon>
        <taxon>rosids</taxon>
        <taxon>fabids</taxon>
        <taxon>Fabales</taxon>
        <taxon>Fabaceae</taxon>
        <taxon>Papilionoideae</taxon>
        <taxon>50 kb inversion clade</taxon>
        <taxon>NPAAA clade</taxon>
        <taxon>Hologalegina</taxon>
        <taxon>IRL clade</taxon>
        <taxon>Fabeae</taxon>
        <taxon>Lathyrus</taxon>
    </lineage>
</organism>
<feature type="signal peptide" evidence="4">
    <location>
        <begin position="1"/>
        <end position="24"/>
    </location>
</feature>
<dbReference type="PANTHER" id="PTHR10353">
    <property type="entry name" value="GLYCOSYL HYDROLASE"/>
    <property type="match status" value="1"/>
</dbReference>
<protein>
    <submittedName>
        <fullName evidence="5">Variant 2, Beta-glucosidase 40</fullName>
    </submittedName>
</protein>
<accession>A0A9D5B8G6</accession>
<dbReference type="InterPro" id="IPR033132">
    <property type="entry name" value="GH_1_N_CS"/>
</dbReference>
<reference evidence="5 6" key="1">
    <citation type="journal article" date="2022" name="Nat. Genet.">
        <title>Improved pea reference genome and pan-genome highlight genomic features and evolutionary characteristics.</title>
        <authorList>
            <person name="Yang T."/>
            <person name="Liu R."/>
            <person name="Luo Y."/>
            <person name="Hu S."/>
            <person name="Wang D."/>
            <person name="Wang C."/>
            <person name="Pandey M.K."/>
            <person name="Ge S."/>
            <person name="Xu Q."/>
            <person name="Li N."/>
            <person name="Li G."/>
            <person name="Huang Y."/>
            <person name="Saxena R.K."/>
            <person name="Ji Y."/>
            <person name="Li M."/>
            <person name="Yan X."/>
            <person name="He Y."/>
            <person name="Liu Y."/>
            <person name="Wang X."/>
            <person name="Xiang C."/>
            <person name="Varshney R.K."/>
            <person name="Ding H."/>
            <person name="Gao S."/>
            <person name="Zong X."/>
        </authorList>
    </citation>
    <scope>NUCLEOTIDE SEQUENCE [LARGE SCALE GENOMIC DNA]</scope>
    <source>
        <strain evidence="5 6">cv. Zhongwan 6</strain>
    </source>
</reference>
<dbReference type="GO" id="GO:0005975">
    <property type="term" value="P:carbohydrate metabolic process"/>
    <property type="evidence" value="ECO:0007669"/>
    <property type="project" value="InterPro"/>
</dbReference>
<dbReference type="Gene3D" id="3.20.20.80">
    <property type="entry name" value="Glycosidases"/>
    <property type="match status" value="1"/>
</dbReference>
<evidence type="ECO:0000313" key="6">
    <source>
        <dbReference type="Proteomes" id="UP001058974"/>
    </source>
</evidence>
<dbReference type="InterPro" id="IPR001360">
    <property type="entry name" value="Glyco_hydro_1"/>
</dbReference>
<feature type="non-terminal residue" evidence="5">
    <location>
        <position position="148"/>
    </location>
</feature>
<evidence type="ECO:0000256" key="3">
    <source>
        <dbReference type="RuleBase" id="RU003690"/>
    </source>
</evidence>
<dbReference type="SUPFAM" id="SSF51445">
    <property type="entry name" value="(Trans)glycosidases"/>
    <property type="match status" value="1"/>
</dbReference>
<sequence length="148" mass="16658">TMAFRTSLVTITLFVIIKTQMCLSEFNRHSFPKGFVFGTASSAFQYEGAVKEDGRGSSIWDTFSHSPGKILGNTNADVAVDQYLRYQEDTELMKDMGMDAYRFSISWTRIFSNGSGLLNQAGVDHYNKLIDALLAKGKLRQYRKCDSL</sequence>
<dbReference type="PROSITE" id="PS00653">
    <property type="entry name" value="GLYCOSYL_HYDROL_F1_2"/>
    <property type="match status" value="1"/>
</dbReference>
<evidence type="ECO:0000256" key="2">
    <source>
        <dbReference type="ARBA" id="ARBA00022801"/>
    </source>
</evidence>
<dbReference type="Pfam" id="PF00232">
    <property type="entry name" value="Glyco_hydro_1"/>
    <property type="match status" value="1"/>
</dbReference>
<dbReference type="AlphaFoldDB" id="A0A9D5B8G6"/>
<dbReference type="PANTHER" id="PTHR10353:SF302">
    <property type="entry name" value="BETA-GLUCOSIDASE 40"/>
    <property type="match status" value="1"/>
</dbReference>
<keyword evidence="4" id="KW-0732">Signal</keyword>